<sequence>MGLLKRSPQTSNTVRNYSCQNSPQSRACWGDFDIETDMDAKWPDTGNTVKYTWEVSNTTGSPDGYERVMLLVNGQYPGPTLYATWGDNVEVTVTNNLKSNGTGIHWHGLRQLGTNDADGTAGVTECPIPPGGSRTYRFKATQYGSSWWHSHYSVQYSEGVSGPIVIHGPSTKNWDIDLGPLPITDWFHTPVFAVNAATLHANGPPTADNMLVNGTMVSDYGGNYAVTTLQKGKTHLLRLMNNGINNWVNVALDGHPFTVIAADFNPIVPYSANSLTIAAGQRYDVVINANQTVGNYWLRVDTGGGACDGPNLMQGQIRSIFRYEGADEENPDSEATSQLSTGCNDEKNLVPWVKTKVPQTTPQEMEVKFSNTIVEGANLVQWLIGDSPMHINISNPSIQQISHNGGNFTKPENTYAIGQANKFQYWVIQQDPANLAAVPHPIHLHGHDFYVLAQESGKTWEGDISTLHMDNPPRRDTATLPIKGYLVLAFESDNPGLWLMHCHIPFHLSQGFGIQFVERATDITAGLDNVNGGCADWHEWRNGYYPGGYSEGDISV</sequence>
<feature type="domain" description="Plastocyanin-like" evidence="7">
    <location>
        <begin position="55"/>
        <end position="169"/>
    </location>
</feature>
<accession>A0A177C8B2</accession>
<name>A0A177C8B2_9PLEO</name>
<evidence type="ECO:0000256" key="4">
    <source>
        <dbReference type="ARBA" id="ARBA00023008"/>
    </source>
</evidence>
<dbReference type="STRING" id="1460663.A0A177C8B2"/>
<gene>
    <name evidence="8" type="ORF">CC84DRAFT_1095746</name>
</gene>
<evidence type="ECO:0008006" key="10">
    <source>
        <dbReference type="Google" id="ProtNLM"/>
    </source>
</evidence>
<dbReference type="AlphaFoldDB" id="A0A177C8B2"/>
<evidence type="ECO:0000256" key="1">
    <source>
        <dbReference type="ARBA" id="ARBA00010609"/>
    </source>
</evidence>
<evidence type="ECO:0000313" key="8">
    <source>
        <dbReference type="EMBL" id="OAG03795.1"/>
    </source>
</evidence>
<dbReference type="Gene3D" id="2.60.40.420">
    <property type="entry name" value="Cupredoxins - blue copper proteins"/>
    <property type="match status" value="3"/>
</dbReference>
<reference evidence="8 9" key="1">
    <citation type="submission" date="2016-05" db="EMBL/GenBank/DDBJ databases">
        <title>Comparative analysis of secretome profiles of manganese(II)-oxidizing ascomycete fungi.</title>
        <authorList>
            <consortium name="DOE Joint Genome Institute"/>
            <person name="Zeiner C.A."/>
            <person name="Purvine S.O."/>
            <person name="Zink E.M."/>
            <person name="Wu S."/>
            <person name="Pasa-Tolic L."/>
            <person name="Chaput D.L."/>
            <person name="Haridas S."/>
            <person name="Grigoriev I.V."/>
            <person name="Santelli C.M."/>
            <person name="Hansel C.M."/>
        </authorList>
    </citation>
    <scope>NUCLEOTIDE SEQUENCE [LARGE SCALE GENOMIC DNA]</scope>
    <source>
        <strain evidence="8 9">AP3s5-JAC2a</strain>
    </source>
</reference>
<dbReference type="PANTHER" id="PTHR11709:SF71">
    <property type="entry name" value="OXIDOREDUCTASE TPCJ"/>
    <property type="match status" value="1"/>
</dbReference>
<protein>
    <recommendedName>
        <fullName evidence="10">Multicopper oxidase</fullName>
    </recommendedName>
</protein>
<keyword evidence="2" id="KW-0479">Metal-binding</keyword>
<dbReference type="Pfam" id="PF07731">
    <property type="entry name" value="Cu-oxidase_2"/>
    <property type="match status" value="1"/>
</dbReference>
<dbReference type="InterPro" id="IPR045087">
    <property type="entry name" value="Cu-oxidase_fam"/>
</dbReference>
<keyword evidence="4" id="KW-0186">Copper</keyword>
<dbReference type="GO" id="GO:0005507">
    <property type="term" value="F:copper ion binding"/>
    <property type="evidence" value="ECO:0007669"/>
    <property type="project" value="InterPro"/>
</dbReference>
<dbReference type="CDD" id="cd13901">
    <property type="entry name" value="CuRO_3_MaLCC_like"/>
    <property type="match status" value="1"/>
</dbReference>
<dbReference type="FunFam" id="2.60.40.420:FF:000045">
    <property type="entry name" value="Laccase 2"/>
    <property type="match status" value="1"/>
</dbReference>
<dbReference type="Proteomes" id="UP000077069">
    <property type="component" value="Unassembled WGS sequence"/>
</dbReference>
<keyword evidence="3" id="KW-0560">Oxidoreductase</keyword>
<dbReference type="GO" id="GO:0016491">
    <property type="term" value="F:oxidoreductase activity"/>
    <property type="evidence" value="ECO:0007669"/>
    <property type="project" value="UniProtKB-KW"/>
</dbReference>
<dbReference type="InParanoid" id="A0A177C8B2"/>
<dbReference type="InterPro" id="IPR011706">
    <property type="entry name" value="Cu-oxidase_C"/>
</dbReference>
<dbReference type="EMBL" id="KV441554">
    <property type="protein sequence ID" value="OAG03795.1"/>
    <property type="molecule type" value="Genomic_DNA"/>
</dbReference>
<evidence type="ECO:0000256" key="2">
    <source>
        <dbReference type="ARBA" id="ARBA00022723"/>
    </source>
</evidence>
<evidence type="ECO:0000259" key="7">
    <source>
        <dbReference type="Pfam" id="PF07732"/>
    </source>
</evidence>
<feature type="domain" description="Plastocyanin-like" evidence="6">
    <location>
        <begin position="392"/>
        <end position="520"/>
    </location>
</feature>
<evidence type="ECO:0000259" key="5">
    <source>
        <dbReference type="Pfam" id="PF00394"/>
    </source>
</evidence>
<dbReference type="GeneID" id="28758115"/>
<keyword evidence="9" id="KW-1185">Reference proteome</keyword>
<dbReference type="InterPro" id="IPR011707">
    <property type="entry name" value="Cu-oxidase-like_N"/>
</dbReference>
<evidence type="ECO:0000313" key="9">
    <source>
        <dbReference type="Proteomes" id="UP000077069"/>
    </source>
</evidence>
<proteinExistence type="inferred from homology"/>
<dbReference type="OrthoDB" id="2121828at2759"/>
<dbReference type="SUPFAM" id="SSF49503">
    <property type="entry name" value="Cupredoxins"/>
    <property type="match status" value="3"/>
</dbReference>
<dbReference type="Pfam" id="PF07732">
    <property type="entry name" value="Cu-oxidase_3"/>
    <property type="match status" value="1"/>
</dbReference>
<dbReference type="RefSeq" id="XP_018034160.1">
    <property type="nucleotide sequence ID" value="XM_018174629.1"/>
</dbReference>
<dbReference type="FunFam" id="2.60.40.420:FF:000021">
    <property type="entry name" value="Extracellular dihydrogeodin oxidase/laccase"/>
    <property type="match status" value="1"/>
</dbReference>
<dbReference type="InterPro" id="IPR008972">
    <property type="entry name" value="Cupredoxin"/>
</dbReference>
<feature type="domain" description="Plastocyanin-like" evidence="5">
    <location>
        <begin position="180"/>
        <end position="326"/>
    </location>
</feature>
<dbReference type="CDD" id="cd13880">
    <property type="entry name" value="CuRO_2_MaLCC_like"/>
    <property type="match status" value="1"/>
</dbReference>
<dbReference type="Pfam" id="PF00394">
    <property type="entry name" value="Cu-oxidase"/>
    <property type="match status" value="1"/>
</dbReference>
<dbReference type="CDD" id="cd13854">
    <property type="entry name" value="CuRO_1_MaLCC_like"/>
    <property type="match status" value="1"/>
</dbReference>
<comment type="similarity">
    <text evidence="1">Belongs to the multicopper oxidase family.</text>
</comment>
<organism evidence="8 9">
    <name type="scientific">Paraphaeosphaeria sporulosa</name>
    <dbReference type="NCBI Taxonomy" id="1460663"/>
    <lineage>
        <taxon>Eukaryota</taxon>
        <taxon>Fungi</taxon>
        <taxon>Dikarya</taxon>
        <taxon>Ascomycota</taxon>
        <taxon>Pezizomycotina</taxon>
        <taxon>Dothideomycetes</taxon>
        <taxon>Pleosporomycetidae</taxon>
        <taxon>Pleosporales</taxon>
        <taxon>Massarineae</taxon>
        <taxon>Didymosphaeriaceae</taxon>
        <taxon>Paraphaeosphaeria</taxon>
    </lineage>
</organism>
<dbReference type="PANTHER" id="PTHR11709">
    <property type="entry name" value="MULTI-COPPER OXIDASE"/>
    <property type="match status" value="1"/>
</dbReference>
<dbReference type="InterPro" id="IPR001117">
    <property type="entry name" value="Cu-oxidase_2nd"/>
</dbReference>
<evidence type="ECO:0000256" key="3">
    <source>
        <dbReference type="ARBA" id="ARBA00023002"/>
    </source>
</evidence>
<evidence type="ECO:0000259" key="6">
    <source>
        <dbReference type="Pfam" id="PF07731"/>
    </source>
</evidence>